<dbReference type="AlphaFoldDB" id="A0A644TLD5"/>
<dbReference type="GO" id="GO:0003677">
    <property type="term" value="F:DNA binding"/>
    <property type="evidence" value="ECO:0007669"/>
    <property type="project" value="UniProtKB-KW"/>
</dbReference>
<dbReference type="InterPro" id="IPR036894">
    <property type="entry name" value="YbaB-like_sf"/>
</dbReference>
<dbReference type="PIRSF" id="PIRSF004555">
    <property type="entry name" value="UCP004555"/>
    <property type="match status" value="1"/>
</dbReference>
<accession>A0A644TLD5</accession>
<evidence type="ECO:0000256" key="1">
    <source>
        <dbReference type="ARBA" id="ARBA00023125"/>
    </source>
</evidence>
<dbReference type="EMBL" id="VSSQ01000038">
    <property type="protein sequence ID" value="MPL67768.1"/>
    <property type="molecule type" value="Genomic_DNA"/>
</dbReference>
<comment type="caution">
    <text evidence="2">The sequence shown here is derived from an EMBL/GenBank/DDBJ whole genome shotgun (WGS) entry which is preliminary data.</text>
</comment>
<evidence type="ECO:0000313" key="2">
    <source>
        <dbReference type="EMBL" id="MPL67768.1"/>
    </source>
</evidence>
<dbReference type="NCBIfam" id="TIGR00103">
    <property type="entry name" value="DNA_YbaB_EbfC"/>
    <property type="match status" value="1"/>
</dbReference>
<organism evidence="2">
    <name type="scientific">bioreactor metagenome</name>
    <dbReference type="NCBI Taxonomy" id="1076179"/>
    <lineage>
        <taxon>unclassified sequences</taxon>
        <taxon>metagenomes</taxon>
        <taxon>ecological metagenomes</taxon>
    </lineage>
</organism>
<gene>
    <name evidence="2" type="primary">ybaB_2</name>
    <name evidence="2" type="ORF">SDC9_13471</name>
</gene>
<name>A0A644TLD5_9ZZZZ</name>
<dbReference type="InterPro" id="IPR004401">
    <property type="entry name" value="YbaB/EbfC"/>
</dbReference>
<proteinExistence type="inferred from homology"/>
<protein>
    <submittedName>
        <fullName evidence="2">Nucleoid-associated protein YbaB</fullName>
    </submittedName>
</protein>
<dbReference type="PANTHER" id="PTHR33449:SF1">
    <property type="entry name" value="NUCLEOID-ASSOCIATED PROTEIN YBAB"/>
    <property type="match status" value="1"/>
</dbReference>
<dbReference type="HAMAP" id="MF_00274">
    <property type="entry name" value="DNA_YbaB_EbfC"/>
    <property type="match status" value="1"/>
</dbReference>
<dbReference type="Gene3D" id="3.30.1310.10">
    <property type="entry name" value="Nucleoid-associated protein YbaB-like domain"/>
    <property type="match status" value="1"/>
</dbReference>
<dbReference type="GO" id="GO:0005829">
    <property type="term" value="C:cytosol"/>
    <property type="evidence" value="ECO:0007669"/>
    <property type="project" value="TreeGrafter"/>
</dbReference>
<reference evidence="2" key="1">
    <citation type="submission" date="2019-08" db="EMBL/GenBank/DDBJ databases">
        <authorList>
            <person name="Kucharzyk K."/>
            <person name="Murdoch R.W."/>
            <person name="Higgins S."/>
            <person name="Loffler F."/>
        </authorList>
    </citation>
    <scope>NUCLEOTIDE SEQUENCE</scope>
</reference>
<dbReference type="SUPFAM" id="SSF82607">
    <property type="entry name" value="YbaB-like"/>
    <property type="match status" value="1"/>
</dbReference>
<sequence length="115" mass="12222">MELSDLLNALKNPQALQAKANELRQRTAAIRVTGQAGGGMVKITLSGDMEMIDCQIAAEIVDPSDPTIIADLIRAAHHDAAQRVQEAIRDQLSDYMGGMPLPPGFSSGDFFGAGQ</sequence>
<keyword evidence="1" id="KW-0238">DNA-binding</keyword>
<dbReference type="PANTHER" id="PTHR33449">
    <property type="entry name" value="NUCLEOID-ASSOCIATED PROTEIN YBAB"/>
    <property type="match status" value="1"/>
</dbReference>
<dbReference type="Pfam" id="PF02575">
    <property type="entry name" value="YbaB_DNA_bd"/>
    <property type="match status" value="1"/>
</dbReference>